<protein>
    <submittedName>
        <fullName evidence="1">Uncharacterized protein</fullName>
    </submittedName>
</protein>
<dbReference type="EMBL" id="JABBGF010000004">
    <property type="protein sequence ID" value="NML59386.1"/>
    <property type="molecule type" value="Genomic_DNA"/>
</dbReference>
<proteinExistence type="predicted"/>
<sequence length="318" mass="34384">MSGHSLVFLKNTKSIYTIIITYHKNIFNEKHNYNGCLLFSLTAYSQVGINTNNPKASLDISAKTTDGSKPEGLIAPRLTGDQIRAGDNQYGTAQKGAILYATSAVTSPSTKTANITAEGYYFFDGTSWQKITGAASAGDTTNDAWINDTANSMVKLGTKSDGTARTAGTDVVVNDAGQMGLGTSSPANKLDINGDGINNPVRIRNVLSEAINEQNFNLVLNANGEIKKSQRSSTPMYFQKYILSNVNADWVENYDTKIPSNKYTLVVVGANFPYTLSAAGGTTIEAYILGGTWRLRADFLVQVLVLLSTERGLYQHLF</sequence>
<gene>
    <name evidence="1" type="ORF">HHL20_18855</name>
</gene>
<keyword evidence="2" id="KW-1185">Reference proteome</keyword>
<evidence type="ECO:0000313" key="2">
    <source>
        <dbReference type="Proteomes" id="UP000552615"/>
    </source>
</evidence>
<accession>A0A7Y0AAF6</accession>
<reference evidence="1 2" key="1">
    <citation type="submission" date="2020-04" db="EMBL/GenBank/DDBJ databases">
        <title>Chryseobacterium sp. RJ-7-14 sp. nov., isolated from Jeju soil.</title>
        <authorList>
            <person name="Dahal R.H."/>
            <person name="Chaudhary D.K."/>
        </authorList>
    </citation>
    <scope>NUCLEOTIDE SEQUENCE [LARGE SCALE GENOMIC DNA]</scope>
    <source>
        <strain evidence="1 2">RJ-7-14</strain>
    </source>
</reference>
<comment type="caution">
    <text evidence="1">The sequence shown here is derived from an EMBL/GenBank/DDBJ whole genome shotgun (WGS) entry which is preliminary data.</text>
</comment>
<evidence type="ECO:0000313" key="1">
    <source>
        <dbReference type="EMBL" id="NML59386.1"/>
    </source>
</evidence>
<dbReference type="RefSeq" id="WP_169232693.1">
    <property type="nucleotide sequence ID" value="NZ_JABBGF010000004.1"/>
</dbReference>
<name>A0A7Y0AAF6_9FLAO</name>
<dbReference type="Proteomes" id="UP000552615">
    <property type="component" value="Unassembled WGS sequence"/>
</dbReference>
<organism evidence="1 2">
    <name type="scientific">Chryseobacterium cheonjiense</name>
    <dbReference type="NCBI Taxonomy" id="2728845"/>
    <lineage>
        <taxon>Bacteria</taxon>
        <taxon>Pseudomonadati</taxon>
        <taxon>Bacteroidota</taxon>
        <taxon>Flavobacteriia</taxon>
        <taxon>Flavobacteriales</taxon>
        <taxon>Weeksellaceae</taxon>
        <taxon>Chryseobacterium group</taxon>
        <taxon>Chryseobacterium</taxon>
    </lineage>
</organism>
<dbReference type="AlphaFoldDB" id="A0A7Y0AAF6"/>